<protein>
    <recommendedName>
        <fullName evidence="8">Chitin-binding type-2 domain-containing protein</fullName>
    </recommendedName>
</protein>
<feature type="domain" description="Chitin-binding type-2" evidence="8">
    <location>
        <begin position="150"/>
        <end position="207"/>
    </location>
</feature>
<feature type="chain" id="PRO_5008133179" description="Chitin-binding type-2 domain-containing protein" evidence="7">
    <location>
        <begin position="19"/>
        <end position="451"/>
    </location>
</feature>
<dbReference type="InterPro" id="IPR036508">
    <property type="entry name" value="Chitin-bd_dom_sf"/>
</dbReference>
<feature type="region of interest" description="Disordered" evidence="6">
    <location>
        <begin position="293"/>
        <end position="384"/>
    </location>
</feature>
<reference evidence="9" key="2">
    <citation type="submission" date="2020-05" db="UniProtKB">
        <authorList>
            <consortium name="EnsemblMetazoa"/>
        </authorList>
    </citation>
    <scope>IDENTIFICATION</scope>
    <source>
        <strain evidence="9">FAR1</strain>
    </source>
</reference>
<organism evidence="9 10">
    <name type="scientific">Anopheles farauti</name>
    <dbReference type="NCBI Taxonomy" id="69004"/>
    <lineage>
        <taxon>Eukaryota</taxon>
        <taxon>Metazoa</taxon>
        <taxon>Ecdysozoa</taxon>
        <taxon>Arthropoda</taxon>
        <taxon>Hexapoda</taxon>
        <taxon>Insecta</taxon>
        <taxon>Pterygota</taxon>
        <taxon>Neoptera</taxon>
        <taxon>Endopterygota</taxon>
        <taxon>Diptera</taxon>
        <taxon>Nematocera</taxon>
        <taxon>Culicoidea</taxon>
        <taxon>Culicidae</taxon>
        <taxon>Anophelinae</taxon>
        <taxon>Anopheles</taxon>
    </lineage>
</organism>
<keyword evidence="1" id="KW-0147">Chitin-binding</keyword>
<keyword evidence="4" id="KW-1015">Disulfide bond</keyword>
<dbReference type="GO" id="GO:0005576">
    <property type="term" value="C:extracellular region"/>
    <property type="evidence" value="ECO:0007669"/>
    <property type="project" value="InterPro"/>
</dbReference>
<feature type="domain" description="Chitin-binding type-2" evidence="8">
    <location>
        <begin position="394"/>
        <end position="450"/>
    </location>
</feature>
<dbReference type="PANTHER" id="PTHR23301">
    <property type="entry name" value="CHITIN BINDING PERITROPHIN-A"/>
    <property type="match status" value="1"/>
</dbReference>
<sequence>MKFNRVLLVFASVAIVSATGELLCSEQSFAGLGGALPSPKSVYEYTTCAGGIVEAIPCPAGHQFDTSTGTCSVGAELPERRTEAIFQFEELCNNPNEVQIFPNPTNCTQYVICFGLVPIEQSCTGGLLFNPDLQTCDIPTNVVCGYSCPAVDDSDNPVWFPDARLQDCARHYLCFQGEPIRFFCSNNLYFDLVTRTCTFPQYSDCRVPGVYCNTTSTLAIENPRSCSSYYLCQDGFPHYRQCSEGEYYSVQQGRCVPGSCEPITTTLEPTSTSTTGTTTTEGTTTTAILTVSTTVESSTLTPETTTTTDFTTTSTTETDSTTVEVSTEESTTTTTEDPSTTTTDFTTTSTAEPSTTTTTDVPTTTTESTSTAEPTTTSTLPPTTTTEMVTIDPNELCFGLGLQVLPYPGNCYMYIFCLENLGTIATCPPNQIFNPVVRACAPGNQETCELA</sequence>
<evidence type="ECO:0000256" key="3">
    <source>
        <dbReference type="ARBA" id="ARBA00022737"/>
    </source>
</evidence>
<evidence type="ECO:0000313" key="9">
    <source>
        <dbReference type="EnsemblMetazoa" id="AFAF013532-PA"/>
    </source>
</evidence>
<dbReference type="VEuPathDB" id="VectorBase:AFAF013532"/>
<dbReference type="PANTHER" id="PTHR23301:SF106">
    <property type="entry name" value="CHITIN-BINDING TYPE-2 DOMAIN-CONTAINING PROTEIN-RELATED"/>
    <property type="match status" value="1"/>
</dbReference>
<dbReference type="SUPFAM" id="SSF57625">
    <property type="entry name" value="Invertebrate chitin-binding proteins"/>
    <property type="match status" value="5"/>
</dbReference>
<dbReference type="EnsemblMetazoa" id="AFAF013532-RA">
    <property type="protein sequence ID" value="AFAF013532-PA"/>
    <property type="gene ID" value="AFAF013532"/>
</dbReference>
<dbReference type="Gene3D" id="2.170.140.10">
    <property type="entry name" value="Chitin binding domain"/>
    <property type="match status" value="4"/>
</dbReference>
<feature type="domain" description="Chitin-binding type-2" evidence="8">
    <location>
        <begin position="209"/>
        <end position="255"/>
    </location>
</feature>
<evidence type="ECO:0000256" key="7">
    <source>
        <dbReference type="SAM" id="SignalP"/>
    </source>
</evidence>
<dbReference type="GO" id="GO:0008061">
    <property type="term" value="F:chitin binding"/>
    <property type="evidence" value="ECO:0007669"/>
    <property type="project" value="UniProtKB-KW"/>
</dbReference>
<dbReference type="EMBL" id="AXCN02001814">
    <property type="status" value="NOT_ANNOTATED_CDS"/>
    <property type="molecule type" value="Genomic_DNA"/>
</dbReference>
<dbReference type="InterPro" id="IPR002557">
    <property type="entry name" value="Chitin-bd_dom"/>
</dbReference>
<reference evidence="10" key="1">
    <citation type="submission" date="2014-01" db="EMBL/GenBank/DDBJ databases">
        <title>The Genome Sequence of Anopheles farauti FAR1 (V2).</title>
        <authorList>
            <consortium name="The Broad Institute Genomics Platform"/>
            <person name="Neafsey D.E."/>
            <person name="Besansky N."/>
            <person name="Howell P."/>
            <person name="Walton C."/>
            <person name="Young S.K."/>
            <person name="Zeng Q."/>
            <person name="Gargeya S."/>
            <person name="Fitzgerald M."/>
            <person name="Haas B."/>
            <person name="Abouelleil A."/>
            <person name="Allen A.W."/>
            <person name="Alvarado L."/>
            <person name="Arachchi H.M."/>
            <person name="Berlin A.M."/>
            <person name="Chapman S.B."/>
            <person name="Gainer-Dewar J."/>
            <person name="Goldberg J."/>
            <person name="Griggs A."/>
            <person name="Gujja S."/>
            <person name="Hansen M."/>
            <person name="Howarth C."/>
            <person name="Imamovic A."/>
            <person name="Ireland A."/>
            <person name="Larimer J."/>
            <person name="McCowan C."/>
            <person name="Murphy C."/>
            <person name="Pearson M."/>
            <person name="Poon T.W."/>
            <person name="Priest M."/>
            <person name="Roberts A."/>
            <person name="Saif S."/>
            <person name="Shea T."/>
            <person name="Sisk P."/>
            <person name="Sykes S."/>
            <person name="Wortman J."/>
            <person name="Nusbaum C."/>
            <person name="Birren B."/>
        </authorList>
    </citation>
    <scope>NUCLEOTIDE SEQUENCE [LARGE SCALE GENOMIC DNA]</scope>
    <source>
        <strain evidence="10">FAR1</strain>
    </source>
</reference>
<dbReference type="InterPro" id="IPR051940">
    <property type="entry name" value="Chitin_bind-dev_reg"/>
</dbReference>
<keyword evidence="2 7" id="KW-0732">Signal</keyword>
<keyword evidence="3" id="KW-0677">Repeat</keyword>
<dbReference type="Pfam" id="PF01607">
    <property type="entry name" value="CBM_14"/>
    <property type="match status" value="4"/>
</dbReference>
<evidence type="ECO:0000259" key="8">
    <source>
        <dbReference type="PROSITE" id="PS50940"/>
    </source>
</evidence>
<feature type="signal peptide" evidence="7">
    <location>
        <begin position="1"/>
        <end position="18"/>
    </location>
</feature>
<feature type="domain" description="Chitin-binding type-2" evidence="8">
    <location>
        <begin position="21"/>
        <end position="71"/>
    </location>
</feature>
<evidence type="ECO:0000256" key="4">
    <source>
        <dbReference type="ARBA" id="ARBA00023157"/>
    </source>
</evidence>
<keyword evidence="5" id="KW-0325">Glycoprotein</keyword>
<name>A0A182QN52_9DIPT</name>
<proteinExistence type="predicted"/>
<keyword evidence="10" id="KW-1185">Reference proteome</keyword>
<evidence type="ECO:0000256" key="1">
    <source>
        <dbReference type="ARBA" id="ARBA00022669"/>
    </source>
</evidence>
<evidence type="ECO:0000256" key="2">
    <source>
        <dbReference type="ARBA" id="ARBA00022729"/>
    </source>
</evidence>
<evidence type="ECO:0000313" key="10">
    <source>
        <dbReference type="Proteomes" id="UP000075886"/>
    </source>
</evidence>
<feature type="domain" description="Chitin-binding type-2" evidence="8">
    <location>
        <begin position="89"/>
        <end position="146"/>
    </location>
</feature>
<dbReference type="AlphaFoldDB" id="A0A182QN52"/>
<dbReference type="PROSITE" id="PS50940">
    <property type="entry name" value="CHIT_BIND_II"/>
    <property type="match status" value="5"/>
</dbReference>
<dbReference type="STRING" id="69004.A0A182QN52"/>
<dbReference type="Proteomes" id="UP000075886">
    <property type="component" value="Unassembled WGS sequence"/>
</dbReference>
<dbReference type="SMART" id="SM00494">
    <property type="entry name" value="ChtBD2"/>
    <property type="match status" value="5"/>
</dbReference>
<dbReference type="EMBL" id="AXCN02001813">
    <property type="status" value="NOT_ANNOTATED_CDS"/>
    <property type="molecule type" value="Genomic_DNA"/>
</dbReference>
<evidence type="ECO:0000256" key="5">
    <source>
        <dbReference type="ARBA" id="ARBA00023180"/>
    </source>
</evidence>
<evidence type="ECO:0000256" key="6">
    <source>
        <dbReference type="SAM" id="MobiDB-lite"/>
    </source>
</evidence>
<accession>A0A182QN52</accession>